<dbReference type="AlphaFoldDB" id="A0A328U7P6"/>
<dbReference type="InterPro" id="IPR002410">
    <property type="entry name" value="Peptidase_S33"/>
</dbReference>
<comment type="caution">
    <text evidence="10">The sequence shown here is derived from an EMBL/GenBank/DDBJ whole genome shotgun (WGS) entry which is preliminary data.</text>
</comment>
<dbReference type="GO" id="GO:0016020">
    <property type="term" value="C:membrane"/>
    <property type="evidence" value="ECO:0007669"/>
    <property type="project" value="TreeGrafter"/>
</dbReference>
<feature type="active site" description="Proton donor" evidence="8">
    <location>
        <position position="268"/>
    </location>
</feature>
<evidence type="ECO:0000256" key="3">
    <source>
        <dbReference type="ARBA" id="ARBA00012568"/>
    </source>
</evidence>
<dbReference type="PIRSF" id="PIRSF005539">
    <property type="entry name" value="Pept_S33_TRI_F1"/>
    <property type="match status" value="1"/>
</dbReference>
<dbReference type="GO" id="GO:0004177">
    <property type="term" value="F:aminopeptidase activity"/>
    <property type="evidence" value="ECO:0007669"/>
    <property type="project" value="UniProtKB-KW"/>
</dbReference>
<feature type="domain" description="AB hydrolase-1" evidence="9">
    <location>
        <begin position="27"/>
        <end position="274"/>
    </location>
</feature>
<evidence type="ECO:0000313" key="11">
    <source>
        <dbReference type="Proteomes" id="UP000249260"/>
    </source>
</evidence>
<dbReference type="InterPro" id="IPR000073">
    <property type="entry name" value="AB_hydrolase_1"/>
</dbReference>
<evidence type="ECO:0000256" key="5">
    <source>
        <dbReference type="ARBA" id="ARBA00022801"/>
    </source>
</evidence>
<dbReference type="GO" id="GO:0006508">
    <property type="term" value="P:proteolysis"/>
    <property type="evidence" value="ECO:0007669"/>
    <property type="project" value="UniProtKB-KW"/>
</dbReference>
<comment type="function">
    <text evidence="7">Releases the N-terminal proline from various substrates.</text>
</comment>
<dbReference type="InterPro" id="IPR029058">
    <property type="entry name" value="AB_hydrolase_fold"/>
</dbReference>
<evidence type="ECO:0000256" key="7">
    <source>
        <dbReference type="PIRNR" id="PIRNR005539"/>
    </source>
</evidence>
<evidence type="ECO:0000256" key="8">
    <source>
        <dbReference type="PIRSR" id="PIRSR005539-1"/>
    </source>
</evidence>
<comment type="similarity">
    <text evidence="2 7">Belongs to the peptidase S33 family.</text>
</comment>
<dbReference type="Pfam" id="PF00561">
    <property type="entry name" value="Abhydrolase_1"/>
    <property type="match status" value="1"/>
</dbReference>
<evidence type="ECO:0000256" key="6">
    <source>
        <dbReference type="ARBA" id="ARBA00029605"/>
    </source>
</evidence>
<reference evidence="10 11" key="1">
    <citation type="submission" date="2018-06" db="EMBL/GenBank/DDBJ databases">
        <title>Paenibacillus montanisoli sp. nov., isolated from mountain area soil.</title>
        <authorList>
            <person name="Wu M."/>
        </authorList>
    </citation>
    <scope>NUCLEOTIDE SEQUENCE [LARGE SCALE GENOMIC DNA]</scope>
    <source>
        <strain evidence="10 11">RA17</strain>
    </source>
</reference>
<dbReference type="Gene3D" id="3.40.50.1820">
    <property type="entry name" value="alpha/beta hydrolase"/>
    <property type="match status" value="1"/>
</dbReference>
<evidence type="ECO:0000256" key="4">
    <source>
        <dbReference type="ARBA" id="ARBA00021843"/>
    </source>
</evidence>
<evidence type="ECO:0000259" key="9">
    <source>
        <dbReference type="Pfam" id="PF00561"/>
    </source>
</evidence>
<keyword evidence="7" id="KW-0031">Aminopeptidase</keyword>
<comment type="catalytic activity">
    <reaction evidence="1 7">
        <text>Release of N-terminal proline from a peptide.</text>
        <dbReference type="EC" id="3.4.11.5"/>
    </reaction>
</comment>
<name>A0A328U7P6_9BACL</name>
<dbReference type="RefSeq" id="WP_112882290.1">
    <property type="nucleotide sequence ID" value="NZ_QLUW01000002.1"/>
</dbReference>
<accession>A0A328U7P6</accession>
<keyword evidence="11" id="KW-1185">Reference proteome</keyword>
<dbReference type="InterPro" id="IPR005945">
    <property type="entry name" value="Pro_imino_pep"/>
</dbReference>
<feature type="active site" evidence="8">
    <location>
        <position position="241"/>
    </location>
</feature>
<dbReference type="EMBL" id="QLUW01000002">
    <property type="protein sequence ID" value="RAP76066.1"/>
    <property type="molecule type" value="Genomic_DNA"/>
</dbReference>
<dbReference type="PANTHER" id="PTHR43798">
    <property type="entry name" value="MONOACYLGLYCEROL LIPASE"/>
    <property type="match status" value="1"/>
</dbReference>
<dbReference type="PRINTS" id="PR00793">
    <property type="entry name" value="PROAMNOPTASE"/>
</dbReference>
<feature type="active site" description="Nucleophile" evidence="8">
    <location>
        <position position="102"/>
    </location>
</feature>
<dbReference type="InterPro" id="IPR050266">
    <property type="entry name" value="AB_hydrolase_sf"/>
</dbReference>
<keyword evidence="5 7" id="KW-0378">Hydrolase</keyword>
<dbReference type="EC" id="3.4.11.5" evidence="3 7"/>
<gene>
    <name evidence="10" type="ORF">DL346_11620</name>
</gene>
<proteinExistence type="inferred from homology"/>
<dbReference type="SUPFAM" id="SSF53474">
    <property type="entry name" value="alpha/beta-Hydrolases"/>
    <property type="match status" value="1"/>
</dbReference>
<dbReference type="Proteomes" id="UP000249260">
    <property type="component" value="Unassembled WGS sequence"/>
</dbReference>
<evidence type="ECO:0000256" key="1">
    <source>
        <dbReference type="ARBA" id="ARBA00001585"/>
    </source>
</evidence>
<dbReference type="PANTHER" id="PTHR43798:SF33">
    <property type="entry name" value="HYDROLASE, PUTATIVE (AFU_ORTHOLOGUE AFUA_2G14860)-RELATED"/>
    <property type="match status" value="1"/>
</dbReference>
<sequence>MANREGYVDVPGGRVWYVQVGDNGNTPLLVMHGGPGNVHDPLKSALGALADERPVIFYDQLGSGRSDRPEDAALWRTERFVEELACVRKALGLDELHLLGHSWGTMLASSYLIDRKPQGIRSVILSSPCLSALRWKEDADRLLAQLPEDEQRSIARHESEGTTDSKEYQEAMKVFYNRHVCRLEPWPAIVTESRPKGNKNVYMTMWGPSEFCPTGNLKTYDVTPRLHEIRIPALFLCGRYDEATPEATEHYRSLVPNARLHVFEESSHMAYLEETEAYLRVVRQFLREADGRDDH</sequence>
<dbReference type="OrthoDB" id="53505at2"/>
<keyword evidence="7" id="KW-0645">Protease</keyword>
<evidence type="ECO:0000313" key="10">
    <source>
        <dbReference type="EMBL" id="RAP76066.1"/>
    </source>
</evidence>
<organism evidence="10 11">
    <name type="scientific">Paenibacillus montanisoli</name>
    <dbReference type="NCBI Taxonomy" id="2081970"/>
    <lineage>
        <taxon>Bacteria</taxon>
        <taxon>Bacillati</taxon>
        <taxon>Bacillota</taxon>
        <taxon>Bacilli</taxon>
        <taxon>Bacillales</taxon>
        <taxon>Paenibacillaceae</taxon>
        <taxon>Paenibacillus</taxon>
    </lineage>
</organism>
<evidence type="ECO:0000256" key="2">
    <source>
        <dbReference type="ARBA" id="ARBA00010088"/>
    </source>
</evidence>
<dbReference type="NCBIfam" id="TIGR01250">
    <property type="entry name" value="pro_imino_pep_2"/>
    <property type="match status" value="1"/>
</dbReference>
<protein>
    <recommendedName>
        <fullName evidence="4 7">Proline iminopeptidase</fullName>
        <shortName evidence="7">PIP</shortName>
        <ecNumber evidence="3 7">3.4.11.5</ecNumber>
    </recommendedName>
    <alternativeName>
        <fullName evidence="6 7">Prolyl aminopeptidase</fullName>
    </alternativeName>
</protein>